<dbReference type="CDD" id="cd00082">
    <property type="entry name" value="HisKA"/>
    <property type="match status" value="1"/>
</dbReference>
<dbReference type="InterPro" id="IPR036097">
    <property type="entry name" value="HisK_dim/P_sf"/>
</dbReference>
<evidence type="ECO:0000256" key="11">
    <source>
        <dbReference type="ARBA" id="ARBA00022989"/>
    </source>
</evidence>
<dbReference type="PANTHER" id="PTHR43065:SF10">
    <property type="entry name" value="PEROXIDE STRESS-ACTIVATED HISTIDINE KINASE MAK3"/>
    <property type="match status" value="1"/>
</dbReference>
<dbReference type="SMART" id="SM01049">
    <property type="entry name" value="Cache_2"/>
    <property type="match status" value="1"/>
</dbReference>
<keyword evidence="13 14" id="KW-0472">Membrane</keyword>
<name>A0A6M8ERE2_9BACT</name>
<dbReference type="AlphaFoldDB" id="A0A6M8ERE2"/>
<feature type="transmembrane region" description="Helical" evidence="14">
    <location>
        <begin position="367"/>
        <end position="386"/>
    </location>
</feature>
<comment type="catalytic activity">
    <reaction evidence="1">
        <text>ATP + protein L-histidine = ADP + protein N-phospho-L-histidine.</text>
        <dbReference type="EC" id="2.7.13.3"/>
    </reaction>
</comment>
<organism evidence="16 17">
    <name type="scientific">Arcobacter acticola</name>
    <dbReference type="NCBI Taxonomy" id="1849015"/>
    <lineage>
        <taxon>Bacteria</taxon>
        <taxon>Pseudomonadati</taxon>
        <taxon>Campylobacterota</taxon>
        <taxon>Epsilonproteobacteria</taxon>
        <taxon>Campylobacterales</taxon>
        <taxon>Arcobacteraceae</taxon>
        <taxon>Arcobacter</taxon>
    </lineage>
</organism>
<dbReference type="InterPro" id="IPR036890">
    <property type="entry name" value="HATPase_C_sf"/>
</dbReference>
<dbReference type="GO" id="GO:0005524">
    <property type="term" value="F:ATP binding"/>
    <property type="evidence" value="ECO:0007669"/>
    <property type="project" value="UniProtKB-KW"/>
</dbReference>
<dbReference type="SMART" id="SM00388">
    <property type="entry name" value="HisKA"/>
    <property type="match status" value="1"/>
</dbReference>
<dbReference type="InterPro" id="IPR005467">
    <property type="entry name" value="His_kinase_dom"/>
</dbReference>
<dbReference type="InterPro" id="IPR004010">
    <property type="entry name" value="Double_Cache_2"/>
</dbReference>
<keyword evidence="8" id="KW-0547">Nucleotide-binding</keyword>
<evidence type="ECO:0000256" key="12">
    <source>
        <dbReference type="ARBA" id="ARBA00023012"/>
    </source>
</evidence>
<evidence type="ECO:0000256" key="5">
    <source>
        <dbReference type="ARBA" id="ARBA00022553"/>
    </source>
</evidence>
<keyword evidence="6" id="KW-0808">Transferase</keyword>
<dbReference type="EC" id="2.7.13.3" evidence="3"/>
<dbReference type="Pfam" id="PF02518">
    <property type="entry name" value="HATPase_c"/>
    <property type="match status" value="1"/>
</dbReference>
<evidence type="ECO:0000256" key="3">
    <source>
        <dbReference type="ARBA" id="ARBA00012438"/>
    </source>
</evidence>
<sequence length="648" mass="74846">MKNRKYKSKRFLLPILSLVLISIVSIASISSYITIKIFKSHMEEQIEKTKISYTQDQKNKVHQEVDFVKETIDFQIADAENILKANLKDKINIAINVANSIYDTYKDINSKEEIKEKIAKTLSLIKFDDGLGYYFIYDSKTNVMLEHPLSELIGNDMTTFINNSGQNLIELFTSELEKNEIAYSKTYFAKPNDKEKEFPKITCVTKFEPLNLVFGIGEYLDIIEKQSKEYIINRFSKTKYYEKDKYIAILEVHDLKGGDDFATVLLNSNKPELIGNKTSDKDLDIKGNMYKKDYLTLIKEKGEGFTEYWYKKPSTNQPELKISYIYFQKDWNWIILSGFYYDDLEKQILSMKESISSYTNHTIKETLFWVGLLSLFAILVAIIVSLKIDKTIKEYTNAIVVYEDNKRKQEHLLIQQSKIAAMGEMILNIAHQWRQPLSTISTAATGTKLQKEMNCLSDEQLNTALTTINDSSQHLSKIIDDFGEFFNSSNNRMSEYNINDILDKTLEIIKAQFIDKNIELVKNIEEFKLLSIENELIQVLVNILNNAADALTLNKNERKLIFIEAYQKKNHSYINIKDNAGGIPENIIDRIFEPYFTTKHQAQGTGIGLYMSEEIVKNHLNGTLSAENDTYEYEGISYVGAKFIIKIN</sequence>
<evidence type="ECO:0000256" key="10">
    <source>
        <dbReference type="ARBA" id="ARBA00022840"/>
    </source>
</evidence>
<dbReference type="EMBL" id="CP042652">
    <property type="protein sequence ID" value="QKE29821.1"/>
    <property type="molecule type" value="Genomic_DNA"/>
</dbReference>
<dbReference type="SMART" id="SM00387">
    <property type="entry name" value="HATPase_c"/>
    <property type="match status" value="1"/>
</dbReference>
<keyword evidence="4" id="KW-1003">Cell membrane</keyword>
<keyword evidence="11 14" id="KW-1133">Transmembrane helix</keyword>
<proteinExistence type="predicted"/>
<evidence type="ECO:0000256" key="8">
    <source>
        <dbReference type="ARBA" id="ARBA00022741"/>
    </source>
</evidence>
<evidence type="ECO:0000256" key="9">
    <source>
        <dbReference type="ARBA" id="ARBA00022777"/>
    </source>
</evidence>
<evidence type="ECO:0000256" key="13">
    <source>
        <dbReference type="ARBA" id="ARBA00023136"/>
    </source>
</evidence>
<evidence type="ECO:0000256" key="14">
    <source>
        <dbReference type="SAM" id="Phobius"/>
    </source>
</evidence>
<dbReference type="Gene3D" id="3.30.450.20">
    <property type="entry name" value="PAS domain"/>
    <property type="match status" value="2"/>
</dbReference>
<comment type="subcellular location">
    <subcellularLocation>
        <location evidence="2">Cell membrane</location>
        <topology evidence="2">Multi-pass membrane protein</topology>
    </subcellularLocation>
</comment>
<evidence type="ECO:0000259" key="15">
    <source>
        <dbReference type="PROSITE" id="PS50109"/>
    </source>
</evidence>
<keyword evidence="12" id="KW-0902">Two-component regulatory system</keyword>
<dbReference type="SUPFAM" id="SSF55874">
    <property type="entry name" value="ATPase domain of HSP90 chaperone/DNA topoisomerase II/histidine kinase"/>
    <property type="match status" value="1"/>
</dbReference>
<evidence type="ECO:0000256" key="7">
    <source>
        <dbReference type="ARBA" id="ARBA00022692"/>
    </source>
</evidence>
<evidence type="ECO:0000256" key="2">
    <source>
        <dbReference type="ARBA" id="ARBA00004651"/>
    </source>
</evidence>
<evidence type="ECO:0000256" key="6">
    <source>
        <dbReference type="ARBA" id="ARBA00022679"/>
    </source>
</evidence>
<dbReference type="PANTHER" id="PTHR43065">
    <property type="entry name" value="SENSOR HISTIDINE KINASE"/>
    <property type="match status" value="1"/>
</dbReference>
<dbReference type="Proteomes" id="UP000503483">
    <property type="component" value="Chromosome"/>
</dbReference>
<accession>A0A6M8ERE2</accession>
<dbReference type="InterPro" id="IPR003661">
    <property type="entry name" value="HisK_dim/P_dom"/>
</dbReference>
<protein>
    <recommendedName>
        <fullName evidence="3">histidine kinase</fullName>
        <ecNumber evidence="3">2.7.13.3</ecNumber>
    </recommendedName>
</protein>
<keyword evidence="5" id="KW-0597">Phosphoprotein</keyword>
<keyword evidence="17" id="KW-1185">Reference proteome</keyword>
<gene>
    <name evidence="16" type="ORF">AACT_2751</name>
</gene>
<dbReference type="Gene3D" id="3.30.565.10">
    <property type="entry name" value="Histidine kinase-like ATPase, C-terminal domain"/>
    <property type="match status" value="1"/>
</dbReference>
<dbReference type="RefSeq" id="WP_172127913.1">
    <property type="nucleotide sequence ID" value="NZ_CP042652.1"/>
</dbReference>
<dbReference type="Gene3D" id="1.10.287.130">
    <property type="match status" value="1"/>
</dbReference>
<feature type="domain" description="Histidine kinase" evidence="15">
    <location>
        <begin position="428"/>
        <end position="648"/>
    </location>
</feature>
<dbReference type="Pfam" id="PF08269">
    <property type="entry name" value="dCache_2"/>
    <property type="match status" value="1"/>
</dbReference>
<dbReference type="InterPro" id="IPR033480">
    <property type="entry name" value="sCache_2"/>
</dbReference>
<evidence type="ECO:0000313" key="17">
    <source>
        <dbReference type="Proteomes" id="UP000503483"/>
    </source>
</evidence>
<evidence type="ECO:0000256" key="1">
    <source>
        <dbReference type="ARBA" id="ARBA00000085"/>
    </source>
</evidence>
<keyword evidence="10" id="KW-0067">ATP-binding</keyword>
<evidence type="ECO:0000313" key="16">
    <source>
        <dbReference type="EMBL" id="QKE29821.1"/>
    </source>
</evidence>
<dbReference type="SUPFAM" id="SSF47384">
    <property type="entry name" value="Homodimeric domain of signal transducing histidine kinase"/>
    <property type="match status" value="1"/>
</dbReference>
<dbReference type="GO" id="GO:0005886">
    <property type="term" value="C:plasma membrane"/>
    <property type="evidence" value="ECO:0007669"/>
    <property type="project" value="UniProtKB-SubCell"/>
</dbReference>
<dbReference type="InterPro" id="IPR004358">
    <property type="entry name" value="Sig_transdc_His_kin-like_C"/>
</dbReference>
<reference evidence="16 17" key="1">
    <citation type="submission" date="2019-08" db="EMBL/GenBank/DDBJ databases">
        <title>Complete genome sequence of Arcobacter acticola.</title>
        <authorList>
            <person name="Miller W."/>
        </authorList>
    </citation>
    <scope>NUCLEOTIDE SEQUENCE [LARGE SCALE GENOMIC DNA]</scope>
    <source>
        <strain evidence="16 17">KCTC 52212</strain>
    </source>
</reference>
<keyword evidence="7 14" id="KW-0812">Transmembrane</keyword>
<dbReference type="InterPro" id="IPR003594">
    <property type="entry name" value="HATPase_dom"/>
</dbReference>
<dbReference type="GO" id="GO:0000155">
    <property type="term" value="F:phosphorelay sensor kinase activity"/>
    <property type="evidence" value="ECO:0007669"/>
    <property type="project" value="InterPro"/>
</dbReference>
<dbReference type="PRINTS" id="PR00344">
    <property type="entry name" value="BCTRLSENSOR"/>
</dbReference>
<keyword evidence="9 16" id="KW-0418">Kinase</keyword>
<dbReference type="PROSITE" id="PS50109">
    <property type="entry name" value="HIS_KIN"/>
    <property type="match status" value="1"/>
</dbReference>
<evidence type="ECO:0000256" key="4">
    <source>
        <dbReference type="ARBA" id="ARBA00022475"/>
    </source>
</evidence>
<dbReference type="KEGG" id="paco:AACT_2751"/>
<dbReference type="Pfam" id="PF00512">
    <property type="entry name" value="HisKA"/>
    <property type="match status" value="1"/>
</dbReference>